<dbReference type="InterPro" id="IPR010723">
    <property type="entry name" value="HemN_C"/>
</dbReference>
<evidence type="ECO:0000259" key="4">
    <source>
        <dbReference type="PROSITE" id="PS51918"/>
    </source>
</evidence>
<dbReference type="Pfam" id="PF04055">
    <property type="entry name" value="Radical_SAM"/>
    <property type="match status" value="1"/>
</dbReference>
<sequence length="401" mass="45332">MAFLQRKNKTPLGIYIHVPFCRSKCQYCDFYSVTSKDDSLLEGYLKAVCAHIKEAGALAPDYLVDTIYFGGGTPTYFGAEGMAAILSAIRKSFDVSGQAEITFEANPDSVSDRLLRRLRNEGFNRVSLGVQCDDDNILKKLGRPHNYQQAKHAVERIRKHRFRNLSVDLMYGLPGQTLEAWEDTLKHVISDMAPEHISCYGLKVEEGTPLAEYQEFCNLADDDTQADMYLSAVEILRSCGYRQYEISNFCRKGNVSRHNLKYWNGGAYLGFGPDASSDFGGQRFACVRSLRQYIDGIAAGGQVLREVQQVPPRERAGEYIMMRLRTVTGMDPQVYERRFLLPFAPLEKALVTFREQGLAQKTFDGRWHLTPKGFLISNSIISDLLLIQDQTEPMGKQHDSI</sequence>
<dbReference type="NCBIfam" id="TIGR00539">
    <property type="entry name" value="hemN_rel"/>
    <property type="match status" value="1"/>
</dbReference>
<comment type="subcellular location">
    <subcellularLocation>
        <location evidence="3">Cytoplasm</location>
    </subcellularLocation>
</comment>
<dbReference type="InterPro" id="IPR034505">
    <property type="entry name" value="Coproporphyrinogen-III_oxidase"/>
</dbReference>
<reference evidence="5" key="1">
    <citation type="submission" date="2020-10" db="EMBL/GenBank/DDBJ databases">
        <authorList>
            <person name="Gilroy R."/>
        </authorList>
    </citation>
    <scope>NUCLEOTIDE SEQUENCE</scope>
    <source>
        <strain evidence="5">13361</strain>
    </source>
</reference>
<comment type="function">
    <text evidence="3">Probably acts as a heme chaperone, transferring heme to an unknown acceptor. Binds one molecule of heme per monomer, possibly covalently. Binds 1 [4Fe-4S] cluster. The cluster is coordinated with 3 cysteines and an exchangeable S-adenosyl-L-methionine.</text>
</comment>
<dbReference type="PROSITE" id="PS51918">
    <property type="entry name" value="RADICAL_SAM"/>
    <property type="match status" value="1"/>
</dbReference>
<comment type="caution">
    <text evidence="5">The sequence shown here is derived from an EMBL/GenBank/DDBJ whole genome shotgun (WGS) entry which is preliminary data.</text>
</comment>
<dbReference type="GO" id="GO:0006779">
    <property type="term" value="P:porphyrin-containing compound biosynthetic process"/>
    <property type="evidence" value="ECO:0007669"/>
    <property type="project" value="InterPro"/>
</dbReference>
<keyword evidence="3" id="KW-0411">Iron-sulfur</keyword>
<dbReference type="InterPro" id="IPR023404">
    <property type="entry name" value="rSAM_horseshoe"/>
</dbReference>
<dbReference type="GO" id="GO:0051539">
    <property type="term" value="F:4 iron, 4 sulfur cluster binding"/>
    <property type="evidence" value="ECO:0007669"/>
    <property type="project" value="UniProtKB-UniRule"/>
</dbReference>
<dbReference type="Gene3D" id="3.80.30.20">
    <property type="entry name" value="tm_1862 like domain"/>
    <property type="match status" value="1"/>
</dbReference>
<dbReference type="SFLD" id="SFLDF00288">
    <property type="entry name" value="HemN-like__clustered_with_nucl"/>
    <property type="match status" value="1"/>
</dbReference>
<dbReference type="SMART" id="SM00729">
    <property type="entry name" value="Elp3"/>
    <property type="match status" value="1"/>
</dbReference>
<keyword evidence="3" id="KW-0143">Chaperone</keyword>
<keyword evidence="3" id="KW-0949">S-adenosyl-L-methionine</keyword>
<dbReference type="SUPFAM" id="SSF102114">
    <property type="entry name" value="Radical SAM enzymes"/>
    <property type="match status" value="1"/>
</dbReference>
<dbReference type="SFLD" id="SFLDF00562">
    <property type="entry name" value="HemN-like__clustered_with_heat"/>
    <property type="match status" value="1"/>
</dbReference>
<dbReference type="GO" id="GO:0046872">
    <property type="term" value="F:metal ion binding"/>
    <property type="evidence" value="ECO:0007669"/>
    <property type="project" value="UniProtKB-UniRule"/>
</dbReference>
<dbReference type="PANTHER" id="PTHR13932">
    <property type="entry name" value="COPROPORPHYRINIGEN III OXIDASE"/>
    <property type="match status" value="1"/>
</dbReference>
<dbReference type="InterPro" id="IPR058240">
    <property type="entry name" value="rSAM_sf"/>
</dbReference>
<name>A0A9D1CLT3_9FIRM</name>
<keyword evidence="3" id="KW-0408">Iron</keyword>
<dbReference type="InterPro" id="IPR006638">
    <property type="entry name" value="Elp3/MiaA/NifB-like_rSAM"/>
</dbReference>
<keyword evidence="3" id="KW-0479">Metal-binding</keyword>
<dbReference type="InterPro" id="IPR007197">
    <property type="entry name" value="rSAM"/>
</dbReference>
<organism evidence="5 6">
    <name type="scientific">Candidatus Faecousia excrementigallinarum</name>
    <dbReference type="NCBI Taxonomy" id="2840806"/>
    <lineage>
        <taxon>Bacteria</taxon>
        <taxon>Bacillati</taxon>
        <taxon>Bacillota</taxon>
        <taxon>Clostridia</taxon>
        <taxon>Eubacteriales</taxon>
        <taxon>Oscillospiraceae</taxon>
        <taxon>Faecousia</taxon>
    </lineage>
</organism>
<feature type="domain" description="Radical SAM core" evidence="4">
    <location>
        <begin position="6"/>
        <end position="242"/>
    </location>
</feature>
<keyword evidence="3" id="KW-0349">Heme</keyword>
<comment type="similarity">
    <text evidence="1">Belongs to the anaerobic coproporphyrinogen-III oxidase family. HemW subfamily.</text>
</comment>
<dbReference type="Pfam" id="PF06969">
    <property type="entry name" value="HemN_C"/>
    <property type="match status" value="1"/>
</dbReference>
<dbReference type="SFLD" id="SFLDG01065">
    <property type="entry name" value="anaerobic_coproporphyrinogen-I"/>
    <property type="match status" value="1"/>
</dbReference>
<evidence type="ECO:0000313" key="6">
    <source>
        <dbReference type="Proteomes" id="UP000886796"/>
    </source>
</evidence>
<accession>A0A9D1CLT3</accession>
<evidence type="ECO:0000256" key="1">
    <source>
        <dbReference type="ARBA" id="ARBA00006100"/>
    </source>
</evidence>
<dbReference type="Proteomes" id="UP000886796">
    <property type="component" value="Unassembled WGS sequence"/>
</dbReference>
<keyword evidence="3" id="KW-0963">Cytoplasm</keyword>
<evidence type="ECO:0000313" key="5">
    <source>
        <dbReference type="EMBL" id="HIQ68076.1"/>
    </source>
</evidence>
<gene>
    <name evidence="5" type="primary">hemW</name>
    <name evidence="5" type="ORF">IAB74_06180</name>
</gene>
<protein>
    <recommendedName>
        <fullName evidence="2 3">Heme chaperone HemW</fullName>
    </recommendedName>
</protein>
<dbReference type="GO" id="GO:0005737">
    <property type="term" value="C:cytoplasm"/>
    <property type="evidence" value="ECO:0007669"/>
    <property type="project" value="UniProtKB-SubCell"/>
</dbReference>
<dbReference type="SFLD" id="SFLDG01082">
    <property type="entry name" value="B12-binding_domain_containing"/>
    <property type="match status" value="1"/>
</dbReference>
<dbReference type="CDD" id="cd01335">
    <property type="entry name" value="Radical_SAM"/>
    <property type="match status" value="1"/>
</dbReference>
<dbReference type="EMBL" id="DVFK01000085">
    <property type="protein sequence ID" value="HIQ68076.1"/>
    <property type="molecule type" value="Genomic_DNA"/>
</dbReference>
<dbReference type="PANTHER" id="PTHR13932:SF5">
    <property type="entry name" value="RADICAL S-ADENOSYL METHIONINE DOMAIN-CONTAINING PROTEIN 1, MITOCHONDRIAL"/>
    <property type="match status" value="1"/>
</dbReference>
<reference evidence="5" key="2">
    <citation type="journal article" date="2021" name="PeerJ">
        <title>Extensive microbial diversity within the chicken gut microbiome revealed by metagenomics and culture.</title>
        <authorList>
            <person name="Gilroy R."/>
            <person name="Ravi A."/>
            <person name="Getino M."/>
            <person name="Pursley I."/>
            <person name="Horton D.L."/>
            <person name="Alikhan N.F."/>
            <person name="Baker D."/>
            <person name="Gharbi K."/>
            <person name="Hall N."/>
            <person name="Watson M."/>
            <person name="Adriaenssens E.M."/>
            <person name="Foster-Nyarko E."/>
            <person name="Jarju S."/>
            <person name="Secka A."/>
            <person name="Antonio M."/>
            <person name="Oren A."/>
            <person name="Chaudhuri R.R."/>
            <person name="La Ragione R."/>
            <person name="Hildebrand F."/>
            <person name="Pallen M.J."/>
        </authorList>
    </citation>
    <scope>NUCLEOTIDE SEQUENCE</scope>
    <source>
        <strain evidence="5">13361</strain>
    </source>
</reference>
<proteinExistence type="inferred from homology"/>
<dbReference type="AlphaFoldDB" id="A0A9D1CLT3"/>
<evidence type="ECO:0000256" key="3">
    <source>
        <dbReference type="RuleBase" id="RU364116"/>
    </source>
</evidence>
<dbReference type="InterPro" id="IPR004559">
    <property type="entry name" value="HemW-like"/>
</dbReference>
<dbReference type="SFLD" id="SFLDS00029">
    <property type="entry name" value="Radical_SAM"/>
    <property type="match status" value="1"/>
</dbReference>
<evidence type="ECO:0000256" key="2">
    <source>
        <dbReference type="ARBA" id="ARBA00017228"/>
    </source>
</evidence>
<dbReference type="GO" id="GO:0004109">
    <property type="term" value="F:coproporphyrinogen oxidase activity"/>
    <property type="evidence" value="ECO:0007669"/>
    <property type="project" value="InterPro"/>
</dbReference>
<keyword evidence="3" id="KW-0004">4Fe-4S</keyword>